<reference evidence="4 5" key="1">
    <citation type="journal article" date="2019" name="Environ. Microbiol.">
        <title>Genomics insights into ecotype formation of ammonia-oxidizing archaea in the deep ocean.</title>
        <authorList>
            <person name="Wang Y."/>
            <person name="Huang J.M."/>
            <person name="Cui G.J."/>
            <person name="Nunoura T."/>
            <person name="Takaki Y."/>
            <person name="Li W.L."/>
            <person name="Li J."/>
            <person name="Gao Z.M."/>
            <person name="Takai K."/>
            <person name="Zhang A.Q."/>
            <person name="Stepanauskas R."/>
        </authorList>
    </citation>
    <scope>NUCLEOTIDE SEQUENCE [LARGE SCALE GENOMIC DNA]</scope>
    <source>
        <strain evidence="4 5">L15a</strain>
    </source>
</reference>
<dbReference type="Proteomes" id="UP000575480">
    <property type="component" value="Unassembled WGS sequence"/>
</dbReference>
<name>A0A7K4MX82_9ARCH</name>
<comment type="similarity">
    <text evidence="1">Belongs to the myoviridae tail sheath protein family.</text>
</comment>
<dbReference type="InterPro" id="IPR035089">
    <property type="entry name" value="Phage_sheath_subtilisin"/>
</dbReference>
<organism evidence="4 5">
    <name type="scientific">Marine Group I thaumarchaeote</name>
    <dbReference type="NCBI Taxonomy" id="2511932"/>
    <lineage>
        <taxon>Archaea</taxon>
        <taxon>Nitrososphaerota</taxon>
        <taxon>Marine Group I</taxon>
    </lineage>
</organism>
<sequence>GFEEHFSNADVVDVSLLICGQLTATQAASIVDIAEERKDCIAFISCQEADQAHSTLDKADCITYRNAINRSSSYAVLDSGWKYLYDRYNDSYHYIPLNGDIAGCTVQTDLERDPWWSPAGFNRGRIRNVVKLPFNPSKTERDELYSAQINPVVTFEGEGTILFGDKTMLTRPSAFDRINVRRLFIVLEKSIATAAKYSLFEFNDFFTRQQFISMVTPFLREVQGRRGIQDFKVICDETNNTPQVIDSNNFVADIFIKPNRVINYIQLNFIATPTGMNFDEIGG</sequence>
<dbReference type="EMBL" id="JACATH010000035">
    <property type="protein sequence ID" value="NWJ57978.1"/>
    <property type="molecule type" value="Genomic_DNA"/>
</dbReference>
<dbReference type="PANTHER" id="PTHR35861:SF1">
    <property type="entry name" value="PHAGE TAIL SHEATH PROTEIN"/>
    <property type="match status" value="1"/>
</dbReference>
<accession>A0A7K4MX82</accession>
<evidence type="ECO:0000259" key="2">
    <source>
        <dbReference type="Pfam" id="PF04984"/>
    </source>
</evidence>
<dbReference type="Gene3D" id="3.40.50.11780">
    <property type="match status" value="1"/>
</dbReference>
<gene>
    <name evidence="4" type="ORF">HX858_09585</name>
</gene>
<dbReference type="AlphaFoldDB" id="A0A7K4MX82"/>
<dbReference type="Pfam" id="PF04984">
    <property type="entry name" value="Phage_sheath_1"/>
    <property type="match status" value="1"/>
</dbReference>
<dbReference type="InterPro" id="IPR020287">
    <property type="entry name" value="Tail_sheath_C"/>
</dbReference>
<feature type="domain" description="Tail sheath protein subtilisin-like" evidence="2">
    <location>
        <begin position="23"/>
        <end position="168"/>
    </location>
</feature>
<evidence type="ECO:0000313" key="4">
    <source>
        <dbReference type="EMBL" id="NWJ57978.1"/>
    </source>
</evidence>
<evidence type="ECO:0000256" key="1">
    <source>
        <dbReference type="ARBA" id="ARBA00008005"/>
    </source>
</evidence>
<evidence type="ECO:0000313" key="5">
    <source>
        <dbReference type="Proteomes" id="UP000575480"/>
    </source>
</evidence>
<comment type="caution">
    <text evidence="4">The sequence shown here is derived from an EMBL/GenBank/DDBJ whole genome shotgun (WGS) entry which is preliminary data.</text>
</comment>
<proteinExistence type="inferred from homology"/>
<evidence type="ECO:0000259" key="3">
    <source>
        <dbReference type="Pfam" id="PF17482"/>
    </source>
</evidence>
<protein>
    <submittedName>
        <fullName evidence="4">Phage tail sheath subtilisin-like domain-containing protein</fullName>
    </submittedName>
</protein>
<feature type="domain" description="Tail sheath protein C-terminal" evidence="3">
    <location>
        <begin position="172"/>
        <end position="269"/>
    </location>
</feature>
<dbReference type="PANTHER" id="PTHR35861">
    <property type="match status" value="1"/>
</dbReference>
<dbReference type="Pfam" id="PF17482">
    <property type="entry name" value="Phage_sheath_1C"/>
    <property type="match status" value="1"/>
</dbReference>
<feature type="non-terminal residue" evidence="4">
    <location>
        <position position="1"/>
    </location>
</feature>
<dbReference type="InterPro" id="IPR052042">
    <property type="entry name" value="Tail_sheath_structural"/>
</dbReference>